<dbReference type="InterPro" id="IPR027383">
    <property type="entry name" value="Znf_put"/>
</dbReference>
<gene>
    <name evidence="2" type="ORF">H9Q10_11820</name>
</gene>
<dbReference type="Pfam" id="PF13490">
    <property type="entry name" value="zf-HC2"/>
    <property type="match status" value="1"/>
</dbReference>
<organism evidence="2 3">
    <name type="scientific">Eikenella glucosivorans</name>
    <dbReference type="NCBI Taxonomy" id="2766967"/>
    <lineage>
        <taxon>Bacteria</taxon>
        <taxon>Pseudomonadati</taxon>
        <taxon>Pseudomonadota</taxon>
        <taxon>Betaproteobacteria</taxon>
        <taxon>Neisseriales</taxon>
        <taxon>Neisseriaceae</taxon>
        <taxon>Eikenella</taxon>
    </lineage>
</organism>
<dbReference type="Proteomes" id="UP000768471">
    <property type="component" value="Unassembled WGS sequence"/>
</dbReference>
<dbReference type="EMBL" id="JACSGR010000010">
    <property type="protein sequence ID" value="MBH5330350.1"/>
    <property type="molecule type" value="Genomic_DNA"/>
</dbReference>
<evidence type="ECO:0000259" key="1">
    <source>
        <dbReference type="Pfam" id="PF13490"/>
    </source>
</evidence>
<dbReference type="RefSeq" id="WP_197904184.1">
    <property type="nucleotide sequence ID" value="NZ_JACSGR010000010.1"/>
</dbReference>
<comment type="caution">
    <text evidence="2">The sequence shown here is derived from an EMBL/GenBank/DDBJ whole genome shotgun (WGS) entry which is preliminary data.</text>
</comment>
<evidence type="ECO:0000313" key="2">
    <source>
        <dbReference type="EMBL" id="MBH5330350.1"/>
    </source>
</evidence>
<reference evidence="2 3" key="1">
    <citation type="submission" date="2020-09" db="EMBL/GenBank/DDBJ databases">
        <title>Eikenella S3660 sp. nov., isolated from a throat swab.</title>
        <authorList>
            <person name="Buhl M."/>
        </authorList>
    </citation>
    <scope>NUCLEOTIDE SEQUENCE [LARGE SCALE GENOMIC DNA]</scope>
    <source>
        <strain evidence="2 3">S3360</strain>
    </source>
</reference>
<protein>
    <submittedName>
        <fullName evidence="2">Zf-HC2 domain-containing protein</fullName>
    </submittedName>
</protein>
<evidence type="ECO:0000313" key="3">
    <source>
        <dbReference type="Proteomes" id="UP000768471"/>
    </source>
</evidence>
<feature type="domain" description="Putative zinc-finger" evidence="1">
    <location>
        <begin position="4"/>
        <end position="37"/>
    </location>
</feature>
<keyword evidence="3" id="KW-1185">Reference proteome</keyword>
<proteinExistence type="predicted"/>
<sequence length="63" mass="7556">MLKCKRAAELMSLQQDRPLTLPERWQLRLHLLACSPCSRYRQQMETINRAMEQIRQEQTGKIK</sequence>
<accession>A0ABS0NDK8</accession>
<name>A0ABS0NDK8_9NEIS</name>